<dbReference type="InterPro" id="IPR036597">
    <property type="entry name" value="Fido-like_dom_sf"/>
</dbReference>
<dbReference type="SUPFAM" id="SSF140931">
    <property type="entry name" value="Fic-like"/>
    <property type="match status" value="1"/>
</dbReference>
<dbReference type="EMBL" id="NXGI01000001">
    <property type="protein sequence ID" value="PRM99522.1"/>
    <property type="molecule type" value="Genomic_DNA"/>
</dbReference>
<dbReference type="GO" id="GO:0005524">
    <property type="term" value="F:ATP binding"/>
    <property type="evidence" value="ECO:0007669"/>
    <property type="project" value="UniProtKB-KW"/>
</dbReference>
<dbReference type="Proteomes" id="UP000239151">
    <property type="component" value="Unassembled WGS sequence"/>
</dbReference>
<keyword evidence="4" id="KW-0067">ATP-binding</keyword>
<organism evidence="9 10">
    <name type="scientific">Aliarcobacter cryaerophilus</name>
    <dbReference type="NCBI Taxonomy" id="28198"/>
    <lineage>
        <taxon>Bacteria</taxon>
        <taxon>Pseudomonadati</taxon>
        <taxon>Campylobacterota</taxon>
        <taxon>Epsilonproteobacteria</taxon>
        <taxon>Campylobacterales</taxon>
        <taxon>Arcobacteraceae</taxon>
        <taxon>Aliarcobacter</taxon>
    </lineage>
</organism>
<comment type="catalytic activity">
    <reaction evidence="6">
        <text>L-threonyl-[protein] + ATP = 3-O-(5'-adenylyl)-L-threonyl-[protein] + diphosphate</text>
        <dbReference type="Rhea" id="RHEA:54292"/>
        <dbReference type="Rhea" id="RHEA-COMP:11060"/>
        <dbReference type="Rhea" id="RHEA-COMP:13847"/>
        <dbReference type="ChEBI" id="CHEBI:30013"/>
        <dbReference type="ChEBI" id="CHEBI:30616"/>
        <dbReference type="ChEBI" id="CHEBI:33019"/>
        <dbReference type="ChEBI" id="CHEBI:138113"/>
        <dbReference type="EC" id="2.7.7.108"/>
    </reaction>
</comment>
<comment type="catalytic activity">
    <reaction evidence="7">
        <text>L-tyrosyl-[protein] + ATP = O-(5'-adenylyl)-L-tyrosyl-[protein] + diphosphate</text>
        <dbReference type="Rhea" id="RHEA:54288"/>
        <dbReference type="Rhea" id="RHEA-COMP:10136"/>
        <dbReference type="Rhea" id="RHEA-COMP:13846"/>
        <dbReference type="ChEBI" id="CHEBI:30616"/>
        <dbReference type="ChEBI" id="CHEBI:33019"/>
        <dbReference type="ChEBI" id="CHEBI:46858"/>
        <dbReference type="ChEBI" id="CHEBI:83624"/>
        <dbReference type="EC" id="2.7.7.108"/>
    </reaction>
</comment>
<keyword evidence="3" id="KW-0547">Nucleotide-binding</keyword>
<gene>
    <name evidence="9" type="ORF">CJ670_00365</name>
</gene>
<dbReference type="GO" id="GO:0070733">
    <property type="term" value="F:AMPylase activity"/>
    <property type="evidence" value="ECO:0007669"/>
    <property type="project" value="UniProtKB-EC"/>
</dbReference>
<dbReference type="AlphaFoldDB" id="A0A2S9TL62"/>
<proteinExistence type="predicted"/>
<evidence type="ECO:0000256" key="5">
    <source>
        <dbReference type="ARBA" id="ARBA00034531"/>
    </source>
</evidence>
<evidence type="ECO:0000313" key="9">
    <source>
        <dbReference type="EMBL" id="PRM99522.1"/>
    </source>
</evidence>
<dbReference type="PANTHER" id="PTHR39560:SF1">
    <property type="entry name" value="PROTEIN ADENYLYLTRANSFERASE FIC-RELATED"/>
    <property type="match status" value="1"/>
</dbReference>
<feature type="domain" description="Fido" evidence="8">
    <location>
        <begin position="55"/>
        <end position="198"/>
    </location>
</feature>
<evidence type="ECO:0000256" key="1">
    <source>
        <dbReference type="ARBA" id="ARBA00022679"/>
    </source>
</evidence>
<evidence type="ECO:0000256" key="7">
    <source>
        <dbReference type="ARBA" id="ARBA00048696"/>
    </source>
</evidence>
<name>A0A2S9TL62_9BACT</name>
<reference evidence="9 10" key="1">
    <citation type="submission" date="2017-09" db="EMBL/GenBank/DDBJ databases">
        <title>Reassesment of A. cryaerophilus.</title>
        <authorList>
            <person name="Perez-Cataluna A."/>
            <person name="Collado L."/>
            <person name="Salgado O."/>
            <person name="Lefinanco V."/>
            <person name="Figueras M.J."/>
        </authorList>
    </citation>
    <scope>NUCLEOTIDE SEQUENCE [LARGE SCALE GENOMIC DNA]</scope>
    <source>
        <strain evidence="9 10">LMG 9065</strain>
    </source>
</reference>
<dbReference type="GO" id="GO:0051302">
    <property type="term" value="P:regulation of cell division"/>
    <property type="evidence" value="ECO:0007669"/>
    <property type="project" value="TreeGrafter"/>
</dbReference>
<evidence type="ECO:0000259" key="8">
    <source>
        <dbReference type="PROSITE" id="PS51459"/>
    </source>
</evidence>
<dbReference type="PROSITE" id="PS51459">
    <property type="entry name" value="FIDO"/>
    <property type="match status" value="1"/>
</dbReference>
<evidence type="ECO:0000256" key="4">
    <source>
        <dbReference type="ARBA" id="ARBA00022840"/>
    </source>
</evidence>
<keyword evidence="1" id="KW-0808">Transferase</keyword>
<evidence type="ECO:0000256" key="2">
    <source>
        <dbReference type="ARBA" id="ARBA00022695"/>
    </source>
</evidence>
<evidence type="ECO:0000256" key="6">
    <source>
        <dbReference type="ARBA" id="ARBA00047939"/>
    </source>
</evidence>
<keyword evidence="2" id="KW-0548">Nucleotidyltransferase</keyword>
<protein>
    <recommendedName>
        <fullName evidence="5">protein adenylyltransferase</fullName>
        <ecNumber evidence="5">2.7.7.108</ecNumber>
    </recommendedName>
</protein>
<sequence length="205" mass="24426">MKYYLPSNHIYYENSDVPINKLEIKELEILTEIEKELLVRAYEKLHNELNENINFDEKYLCKVHETIFAPLYTWAGKYRTVNISKDESMFCPYLNLDSFSKEIFTKLKNDNFLKNYEDISKKSEFIDRLSFYICELNVLHPFNEGNGRTLRLFFDMIVTYNGYEYINYEEALENNEYINASIDCMIADCEKIKNIITKGLQKSTL</sequence>
<dbReference type="PANTHER" id="PTHR39560">
    <property type="entry name" value="PROTEIN ADENYLYLTRANSFERASE FIC-RELATED"/>
    <property type="match status" value="1"/>
</dbReference>
<accession>A0A2S9TL62</accession>
<evidence type="ECO:0000256" key="3">
    <source>
        <dbReference type="ARBA" id="ARBA00022741"/>
    </source>
</evidence>
<dbReference type="Gene3D" id="1.10.3290.10">
    <property type="entry name" value="Fido-like domain"/>
    <property type="match status" value="1"/>
</dbReference>
<dbReference type="InterPro" id="IPR003812">
    <property type="entry name" value="Fido"/>
</dbReference>
<evidence type="ECO:0000313" key="10">
    <source>
        <dbReference type="Proteomes" id="UP000239151"/>
    </source>
</evidence>
<dbReference type="Pfam" id="PF02661">
    <property type="entry name" value="Fic"/>
    <property type="match status" value="1"/>
</dbReference>
<comment type="caution">
    <text evidence="9">The sequence shown here is derived from an EMBL/GenBank/DDBJ whole genome shotgun (WGS) entry which is preliminary data.</text>
</comment>
<dbReference type="EC" id="2.7.7.108" evidence="5"/>